<dbReference type="Pfam" id="PF21176">
    <property type="entry name" value="RecR_HhH"/>
    <property type="match status" value="1"/>
</dbReference>
<organism evidence="9 10">
    <name type="scientific">Pontibacter akesuensis</name>
    <dbReference type="NCBI Taxonomy" id="388950"/>
    <lineage>
        <taxon>Bacteria</taxon>
        <taxon>Pseudomonadati</taxon>
        <taxon>Bacteroidota</taxon>
        <taxon>Cytophagia</taxon>
        <taxon>Cytophagales</taxon>
        <taxon>Hymenobacteraceae</taxon>
        <taxon>Pontibacter</taxon>
    </lineage>
</organism>
<dbReference type="GO" id="GO:0008270">
    <property type="term" value="F:zinc ion binding"/>
    <property type="evidence" value="ECO:0007669"/>
    <property type="project" value="UniProtKB-KW"/>
</dbReference>
<evidence type="ECO:0000256" key="2">
    <source>
        <dbReference type="ARBA" id="ARBA00022763"/>
    </source>
</evidence>
<evidence type="ECO:0000256" key="4">
    <source>
        <dbReference type="ARBA" id="ARBA00022833"/>
    </source>
</evidence>
<dbReference type="GO" id="GO:0003677">
    <property type="term" value="F:DNA binding"/>
    <property type="evidence" value="ECO:0007669"/>
    <property type="project" value="UniProtKB-UniRule"/>
</dbReference>
<dbReference type="SMART" id="SM00493">
    <property type="entry name" value="TOPRIM"/>
    <property type="match status" value="1"/>
</dbReference>
<dbReference type="NCBIfam" id="TIGR00615">
    <property type="entry name" value="recR"/>
    <property type="match status" value="1"/>
</dbReference>
<keyword evidence="5 7" id="KW-0233">DNA recombination</keyword>
<dbReference type="Gene3D" id="6.10.250.240">
    <property type="match status" value="1"/>
</dbReference>
<evidence type="ECO:0000256" key="1">
    <source>
        <dbReference type="ARBA" id="ARBA00022723"/>
    </source>
</evidence>
<dbReference type="Proteomes" id="UP000182491">
    <property type="component" value="Unassembled WGS sequence"/>
</dbReference>
<keyword evidence="3 7" id="KW-0863">Zinc-finger</keyword>
<name>A0A1I7H783_9BACT</name>
<sequence length="203" mass="22474">MINFPSKLIENAVEELAKLPGIGRKTALRLALHLLKEESEESFSLANALVKMRTEVKHCKQCHNISDTDVCDICANPLRDKAVLCVVSDIRDVIAIENTSQYKGLYHVLGGVISPIEGIGPSDLHIDSLLERLPKSEVREILLAISPTMEGDTTAFYLTRKLRDFDLRITTIARGVPVGGELEYTDEITLGRSIVERTAYGKV</sequence>
<keyword evidence="2 7" id="KW-0227">DNA damage</keyword>
<dbReference type="Gene3D" id="3.30.60.80">
    <property type="match status" value="1"/>
</dbReference>
<dbReference type="STRING" id="388950.GCA_001611675_00670"/>
<comment type="function">
    <text evidence="7">May play a role in DNA repair. It seems to be involved in an RecBC-independent recombinational process of DNA repair. It may act with RecF and RecO.</text>
</comment>
<dbReference type="InterPro" id="IPR023627">
    <property type="entry name" value="Rcmb_RecR"/>
</dbReference>
<evidence type="ECO:0000256" key="7">
    <source>
        <dbReference type="HAMAP-Rule" id="MF_00017"/>
    </source>
</evidence>
<dbReference type="HAMAP" id="MF_00017">
    <property type="entry name" value="RecR"/>
    <property type="match status" value="1"/>
</dbReference>
<gene>
    <name evidence="7" type="primary">recR</name>
    <name evidence="9" type="ORF">SAMN04487941_1572</name>
</gene>
<evidence type="ECO:0000256" key="6">
    <source>
        <dbReference type="ARBA" id="ARBA00023204"/>
    </source>
</evidence>
<dbReference type="SMART" id="SM00278">
    <property type="entry name" value="HhH1"/>
    <property type="match status" value="1"/>
</dbReference>
<comment type="similarity">
    <text evidence="7">Belongs to the RecR family.</text>
</comment>
<dbReference type="Pfam" id="PF21175">
    <property type="entry name" value="RecR_C"/>
    <property type="match status" value="1"/>
</dbReference>
<dbReference type="AlphaFoldDB" id="A0A1I7H783"/>
<accession>A0A1I7H783</accession>
<dbReference type="InterPro" id="IPR000093">
    <property type="entry name" value="DNA_Rcmb_RecR"/>
</dbReference>
<dbReference type="SUPFAM" id="SSF111304">
    <property type="entry name" value="Recombination protein RecR"/>
    <property type="match status" value="1"/>
</dbReference>
<dbReference type="Pfam" id="PF13662">
    <property type="entry name" value="Toprim_4"/>
    <property type="match status" value="1"/>
</dbReference>
<dbReference type="GO" id="GO:0006310">
    <property type="term" value="P:DNA recombination"/>
    <property type="evidence" value="ECO:0007669"/>
    <property type="project" value="UniProtKB-UniRule"/>
</dbReference>
<evidence type="ECO:0000259" key="8">
    <source>
        <dbReference type="PROSITE" id="PS50880"/>
    </source>
</evidence>
<dbReference type="InterPro" id="IPR015967">
    <property type="entry name" value="Rcmb_RecR_Znf"/>
</dbReference>
<dbReference type="EMBL" id="FPCA01000001">
    <property type="protein sequence ID" value="SFU56525.1"/>
    <property type="molecule type" value="Genomic_DNA"/>
</dbReference>
<protein>
    <recommendedName>
        <fullName evidence="7">Recombination protein RecR</fullName>
    </recommendedName>
</protein>
<feature type="zinc finger region" description="C4-type" evidence="7">
    <location>
        <begin position="59"/>
        <end position="74"/>
    </location>
</feature>
<dbReference type="PANTHER" id="PTHR30446">
    <property type="entry name" value="RECOMBINATION PROTEIN RECR"/>
    <property type="match status" value="1"/>
</dbReference>
<dbReference type="GO" id="GO:0006281">
    <property type="term" value="P:DNA repair"/>
    <property type="evidence" value="ECO:0007669"/>
    <property type="project" value="UniProtKB-UniRule"/>
</dbReference>
<dbReference type="PANTHER" id="PTHR30446:SF0">
    <property type="entry name" value="RECOMBINATION PROTEIN RECR"/>
    <property type="match status" value="1"/>
</dbReference>
<keyword evidence="4 7" id="KW-0862">Zinc</keyword>
<dbReference type="PROSITE" id="PS50880">
    <property type="entry name" value="TOPRIM"/>
    <property type="match status" value="1"/>
</dbReference>
<keyword evidence="1 7" id="KW-0479">Metal-binding</keyword>
<dbReference type="Gene3D" id="3.40.1360.10">
    <property type="match status" value="1"/>
</dbReference>
<evidence type="ECO:0000313" key="10">
    <source>
        <dbReference type="Proteomes" id="UP000182491"/>
    </source>
</evidence>
<keyword evidence="10" id="KW-1185">Reference proteome</keyword>
<feature type="domain" description="Toprim" evidence="8">
    <location>
        <begin position="82"/>
        <end position="177"/>
    </location>
</feature>
<evidence type="ECO:0000256" key="5">
    <source>
        <dbReference type="ARBA" id="ARBA00023172"/>
    </source>
</evidence>
<dbReference type="Pfam" id="PF02132">
    <property type="entry name" value="RecR_ZnF"/>
    <property type="match status" value="1"/>
</dbReference>
<keyword evidence="6 7" id="KW-0234">DNA repair</keyword>
<proteinExistence type="inferred from homology"/>
<dbReference type="PROSITE" id="PS01300">
    <property type="entry name" value="RECR"/>
    <property type="match status" value="1"/>
</dbReference>
<reference evidence="10" key="1">
    <citation type="submission" date="2016-10" db="EMBL/GenBank/DDBJ databases">
        <authorList>
            <person name="Varghese N."/>
        </authorList>
    </citation>
    <scope>NUCLEOTIDE SEQUENCE [LARGE SCALE GENOMIC DNA]</scope>
    <source>
        <strain evidence="10">DSM 18820</strain>
    </source>
</reference>
<dbReference type="Gene3D" id="1.10.8.420">
    <property type="entry name" value="RecR Domain 1"/>
    <property type="match status" value="1"/>
</dbReference>
<dbReference type="InterPro" id="IPR034137">
    <property type="entry name" value="TOPRIM_RecR"/>
</dbReference>
<dbReference type="CDD" id="cd01025">
    <property type="entry name" value="TOPRIM_recR"/>
    <property type="match status" value="1"/>
</dbReference>
<evidence type="ECO:0000313" key="9">
    <source>
        <dbReference type="EMBL" id="SFU56525.1"/>
    </source>
</evidence>
<dbReference type="InterPro" id="IPR003583">
    <property type="entry name" value="Hlx-hairpin-Hlx_DNA-bd_motif"/>
</dbReference>
<evidence type="ECO:0000256" key="3">
    <source>
        <dbReference type="ARBA" id="ARBA00022771"/>
    </source>
</evidence>
<dbReference type="InterPro" id="IPR006171">
    <property type="entry name" value="TOPRIM_dom"/>
</dbReference>